<dbReference type="AlphaFoldDB" id="A0A438E8J8"/>
<organism evidence="2 3">
    <name type="scientific">Vitis vinifera</name>
    <name type="common">Grape</name>
    <dbReference type="NCBI Taxonomy" id="29760"/>
    <lineage>
        <taxon>Eukaryota</taxon>
        <taxon>Viridiplantae</taxon>
        <taxon>Streptophyta</taxon>
        <taxon>Embryophyta</taxon>
        <taxon>Tracheophyta</taxon>
        <taxon>Spermatophyta</taxon>
        <taxon>Magnoliopsida</taxon>
        <taxon>eudicotyledons</taxon>
        <taxon>Gunneridae</taxon>
        <taxon>Pentapetalae</taxon>
        <taxon>rosids</taxon>
        <taxon>Vitales</taxon>
        <taxon>Vitaceae</taxon>
        <taxon>Viteae</taxon>
        <taxon>Vitis</taxon>
    </lineage>
</organism>
<proteinExistence type="predicted"/>
<reference evidence="2 3" key="1">
    <citation type="journal article" date="2018" name="PLoS Genet.">
        <title>Population sequencing reveals clonal diversity and ancestral inbreeding in the grapevine cultivar Chardonnay.</title>
        <authorList>
            <person name="Roach M.J."/>
            <person name="Johnson D.L."/>
            <person name="Bohlmann J."/>
            <person name="van Vuuren H.J."/>
            <person name="Jones S.J."/>
            <person name="Pretorius I.S."/>
            <person name="Schmidt S.A."/>
            <person name="Borneman A.R."/>
        </authorList>
    </citation>
    <scope>NUCLEOTIDE SEQUENCE [LARGE SCALE GENOMIC DNA]</scope>
    <source>
        <strain evidence="3">cv. Chardonnay</strain>
        <tissue evidence="2">Leaf</tissue>
    </source>
</reference>
<protein>
    <submittedName>
        <fullName evidence="2">UDP-glycosyltransferase 91C1</fullName>
    </submittedName>
</protein>
<keyword evidence="1" id="KW-0472">Membrane</keyword>
<comment type="caution">
    <text evidence="2">The sequence shown here is derived from an EMBL/GenBank/DDBJ whole genome shotgun (WGS) entry which is preliminary data.</text>
</comment>
<evidence type="ECO:0000313" key="2">
    <source>
        <dbReference type="EMBL" id="RVW43962.1"/>
    </source>
</evidence>
<dbReference type="Proteomes" id="UP000288805">
    <property type="component" value="Unassembled WGS sequence"/>
</dbReference>
<keyword evidence="2" id="KW-0808">Transferase</keyword>
<keyword evidence="1" id="KW-1133">Transmembrane helix</keyword>
<sequence length="94" mass="10642">MDEMKKEHQKLHIAVFPWLAFGHFLPFFHLSNHLVQMGHRISFLSTPKNLCRLSQIAPNLSSLVTMVPLPLPPVHGLPDSVESTSELPFHLVPI</sequence>
<gene>
    <name evidence="2" type="primary">UGT91C1_1</name>
    <name evidence="2" type="ORF">CK203_072323</name>
</gene>
<feature type="transmembrane region" description="Helical" evidence="1">
    <location>
        <begin position="12"/>
        <end position="30"/>
    </location>
</feature>
<evidence type="ECO:0000256" key="1">
    <source>
        <dbReference type="SAM" id="Phobius"/>
    </source>
</evidence>
<dbReference type="Gene3D" id="3.40.50.2000">
    <property type="entry name" value="Glycogen Phosphorylase B"/>
    <property type="match status" value="1"/>
</dbReference>
<dbReference type="SUPFAM" id="SSF53756">
    <property type="entry name" value="UDP-Glycosyltransferase/glycogen phosphorylase"/>
    <property type="match status" value="1"/>
</dbReference>
<accession>A0A438E8J8</accession>
<evidence type="ECO:0000313" key="3">
    <source>
        <dbReference type="Proteomes" id="UP000288805"/>
    </source>
</evidence>
<dbReference type="GO" id="GO:0016740">
    <property type="term" value="F:transferase activity"/>
    <property type="evidence" value="ECO:0007669"/>
    <property type="project" value="UniProtKB-KW"/>
</dbReference>
<keyword evidence="1" id="KW-0812">Transmembrane</keyword>
<name>A0A438E8J8_VITVI</name>
<dbReference type="EMBL" id="QGNW01001366">
    <property type="protein sequence ID" value="RVW43962.1"/>
    <property type="molecule type" value="Genomic_DNA"/>
</dbReference>